<keyword evidence="2" id="KW-1185">Reference proteome</keyword>
<dbReference type="EMBL" id="NAJQ01002364">
    <property type="protein sequence ID" value="TKA44511.1"/>
    <property type="molecule type" value="Genomic_DNA"/>
</dbReference>
<name>A0A4U0V6U5_9PEZI</name>
<organism evidence="1 2">
    <name type="scientific">Friedmanniomyces simplex</name>
    <dbReference type="NCBI Taxonomy" id="329884"/>
    <lineage>
        <taxon>Eukaryota</taxon>
        <taxon>Fungi</taxon>
        <taxon>Dikarya</taxon>
        <taxon>Ascomycota</taxon>
        <taxon>Pezizomycotina</taxon>
        <taxon>Dothideomycetes</taxon>
        <taxon>Dothideomycetidae</taxon>
        <taxon>Mycosphaerellales</taxon>
        <taxon>Teratosphaeriaceae</taxon>
        <taxon>Friedmanniomyces</taxon>
    </lineage>
</organism>
<dbReference type="Gene3D" id="3.40.50.1820">
    <property type="entry name" value="alpha/beta hydrolase"/>
    <property type="match status" value="1"/>
</dbReference>
<proteinExistence type="predicted"/>
<reference evidence="1 2" key="1">
    <citation type="submission" date="2017-03" db="EMBL/GenBank/DDBJ databases">
        <title>Genomes of endolithic fungi from Antarctica.</title>
        <authorList>
            <person name="Coleine C."/>
            <person name="Masonjones S."/>
            <person name="Stajich J.E."/>
        </authorList>
    </citation>
    <scope>NUCLEOTIDE SEQUENCE [LARGE SCALE GENOMIC DNA]</scope>
    <source>
        <strain evidence="1 2">CCFEE 5184</strain>
    </source>
</reference>
<dbReference type="OrthoDB" id="190201at2759"/>
<dbReference type="InterPro" id="IPR029058">
    <property type="entry name" value="AB_hydrolase_fold"/>
</dbReference>
<protein>
    <recommendedName>
        <fullName evidence="3">AB hydrolase-1 domain-containing protein</fullName>
    </recommendedName>
</protein>
<dbReference type="Proteomes" id="UP000309340">
    <property type="component" value="Unassembled WGS sequence"/>
</dbReference>
<dbReference type="AlphaFoldDB" id="A0A4U0V6U5"/>
<gene>
    <name evidence="1" type="ORF">B0A55_13595</name>
</gene>
<accession>A0A4U0V6U5</accession>
<comment type="caution">
    <text evidence="1">The sequence shown here is derived from an EMBL/GenBank/DDBJ whole genome shotgun (WGS) entry which is preliminary data.</text>
</comment>
<sequence>MHRGGPFIWHGPLAAWDLSSRLPEITEITVPGGILLMNGNYDTADAESVEAWSAEPKAKIKWVTSEKSSHMAHFEEPQKFLAVISGFLMDGMAIVAPVSLDT</sequence>
<evidence type="ECO:0008006" key="3">
    <source>
        <dbReference type="Google" id="ProtNLM"/>
    </source>
</evidence>
<evidence type="ECO:0000313" key="1">
    <source>
        <dbReference type="EMBL" id="TKA44511.1"/>
    </source>
</evidence>
<evidence type="ECO:0000313" key="2">
    <source>
        <dbReference type="Proteomes" id="UP000309340"/>
    </source>
</evidence>
<dbReference type="SUPFAM" id="SSF53474">
    <property type="entry name" value="alpha/beta-Hydrolases"/>
    <property type="match status" value="1"/>
</dbReference>